<feature type="region of interest" description="Disordered" evidence="1">
    <location>
        <begin position="1"/>
        <end position="32"/>
    </location>
</feature>
<accession>A0A8J9VDE6</accession>
<name>A0A8J9VDE6_BRALA</name>
<sequence>MTSRVGRQCQQLTNQPSDKRVTLWSPGKPRDGFRKRGRVGSIYFARSALDTTAKHKKAASGQLRQLEDDQNRREENKTAPFLYKHENCSFIPPDPGTRVFPGWIATGDWQDVKIDMGNTRIPVYLLMASLLMTLLALPTVESAPAPYDSHDRLNALQSLMKRLDEEDDSFPVDDREDDYSNKMASIIKDSLFDTEGDGAEGKGEELQKRGKKKKYRTICIDWAKGSWYWCWKNY</sequence>
<keyword evidence="2" id="KW-0472">Membrane</keyword>
<dbReference type="OrthoDB" id="10060050at2759"/>
<keyword evidence="2" id="KW-0812">Transmembrane</keyword>
<reference evidence="3" key="1">
    <citation type="submission" date="2022-01" db="EMBL/GenBank/DDBJ databases">
        <authorList>
            <person name="Braso-Vives M."/>
        </authorList>
    </citation>
    <scope>NUCLEOTIDE SEQUENCE</scope>
</reference>
<dbReference type="Proteomes" id="UP000838412">
    <property type="component" value="Chromosome 10"/>
</dbReference>
<keyword evidence="2" id="KW-1133">Transmembrane helix</keyword>
<evidence type="ECO:0000313" key="4">
    <source>
        <dbReference type="Proteomes" id="UP000838412"/>
    </source>
</evidence>
<feature type="transmembrane region" description="Helical" evidence="2">
    <location>
        <begin position="123"/>
        <end position="140"/>
    </location>
</feature>
<evidence type="ECO:0000313" key="3">
    <source>
        <dbReference type="EMBL" id="CAH1238117.1"/>
    </source>
</evidence>
<gene>
    <name evidence="3" type="primary">Hypp5520</name>
    <name evidence="3" type="ORF">BLAG_LOCUS2843</name>
</gene>
<protein>
    <submittedName>
        <fullName evidence="3">Hypp5520 protein</fullName>
    </submittedName>
</protein>
<dbReference type="EMBL" id="OV696695">
    <property type="protein sequence ID" value="CAH1238117.1"/>
    <property type="molecule type" value="Genomic_DNA"/>
</dbReference>
<proteinExistence type="predicted"/>
<evidence type="ECO:0000256" key="1">
    <source>
        <dbReference type="SAM" id="MobiDB-lite"/>
    </source>
</evidence>
<dbReference type="AlphaFoldDB" id="A0A8J9VDE6"/>
<feature type="compositionally biased region" description="Polar residues" evidence="1">
    <location>
        <begin position="1"/>
        <end position="16"/>
    </location>
</feature>
<evidence type="ECO:0000256" key="2">
    <source>
        <dbReference type="SAM" id="Phobius"/>
    </source>
</evidence>
<organism evidence="3 4">
    <name type="scientific">Branchiostoma lanceolatum</name>
    <name type="common">Common lancelet</name>
    <name type="synonym">Amphioxus lanceolatum</name>
    <dbReference type="NCBI Taxonomy" id="7740"/>
    <lineage>
        <taxon>Eukaryota</taxon>
        <taxon>Metazoa</taxon>
        <taxon>Chordata</taxon>
        <taxon>Cephalochordata</taxon>
        <taxon>Leptocardii</taxon>
        <taxon>Amphioxiformes</taxon>
        <taxon>Branchiostomatidae</taxon>
        <taxon>Branchiostoma</taxon>
    </lineage>
</organism>
<keyword evidence="4" id="KW-1185">Reference proteome</keyword>